<dbReference type="InterPro" id="IPR016047">
    <property type="entry name" value="M23ase_b-sheet_dom"/>
</dbReference>
<name>D9XTN6_9ACTN</name>
<dbReference type="AlphaFoldDB" id="D9XTN6"/>
<dbReference type="HOGENOM" id="CLU_1260863_0_0_11"/>
<dbReference type="EMBL" id="GG657758">
    <property type="protein sequence ID" value="EFL40738.1"/>
    <property type="molecule type" value="Genomic_DNA"/>
</dbReference>
<reference evidence="2" key="1">
    <citation type="submission" date="2009-02" db="EMBL/GenBank/DDBJ databases">
        <title>Annotation of Streptomyces griseoflavus strain Tu4000.</title>
        <authorList>
            <consortium name="The Broad Institute Genome Sequencing Platform"/>
            <consortium name="Broad Institute Microbial Sequencing Center"/>
            <person name="Fischbach M."/>
            <person name="Godfrey P."/>
            <person name="Ward D."/>
            <person name="Young S."/>
            <person name="Zeng Q."/>
            <person name="Koehrsen M."/>
            <person name="Alvarado L."/>
            <person name="Berlin A.M."/>
            <person name="Bochicchio J."/>
            <person name="Borenstein D."/>
            <person name="Chapman S.B."/>
            <person name="Chen Z."/>
            <person name="Engels R."/>
            <person name="Freedman E."/>
            <person name="Gellesch M."/>
            <person name="Goldberg J."/>
            <person name="Griggs A."/>
            <person name="Gujja S."/>
            <person name="Heilman E.R."/>
            <person name="Heiman D.I."/>
            <person name="Hepburn T.A."/>
            <person name="Howarth C."/>
            <person name="Jen D."/>
            <person name="Larson L."/>
            <person name="Lewis B."/>
            <person name="Mehta T."/>
            <person name="Park D."/>
            <person name="Pearson M."/>
            <person name="Richards J."/>
            <person name="Roberts A."/>
            <person name="Saif S."/>
            <person name="Shea T.D."/>
            <person name="Shenoy N."/>
            <person name="Sisk P."/>
            <person name="Stolte C."/>
            <person name="Sykes S.N."/>
            <person name="Thomson T."/>
            <person name="Walk T."/>
            <person name="White J."/>
            <person name="Yandava C."/>
            <person name="Straight P."/>
            <person name="Clardy J."/>
            <person name="Hung D."/>
            <person name="Kolter R."/>
            <person name="Mekalanos J."/>
            <person name="Walker S."/>
            <person name="Walsh C.T."/>
            <person name="Wieland-Brown L.C."/>
            <person name="Haas B."/>
            <person name="Nusbaum C."/>
            <person name="Birren B."/>
        </authorList>
    </citation>
    <scope>NUCLEOTIDE SEQUENCE [LARGE SCALE GENOMIC DNA]</scope>
    <source>
        <strain evidence="2">Tu4000</strain>
    </source>
</reference>
<dbReference type="InterPro" id="IPR011055">
    <property type="entry name" value="Dup_hybrid_motif"/>
</dbReference>
<dbReference type="CDD" id="cd12797">
    <property type="entry name" value="M23_peptidase"/>
    <property type="match status" value="1"/>
</dbReference>
<evidence type="ECO:0000259" key="1">
    <source>
        <dbReference type="Pfam" id="PF01551"/>
    </source>
</evidence>
<gene>
    <name evidence="2" type="ORF">SSRG_03542</name>
</gene>
<sequence>MIMTRRTGDCRWTTHGGACRRCVFVRGDPVRKIVSRLIAATAGLVMGMALASPAGAHSSTTPSPNGVSPWHYSESWALIGSWYGEGLHVDYYNGSHYSDYYGLDFGLRGSPCYKRLYPIWDGMTVATVDRTIGRLTMTKYFNGVQWRIKYMHMDSINVNVGQTVGTSTLVGYTGNKGQSSGCHLHLSTQHWSGSTWVSHPPKFCGRTYPHDHTTAWKGC</sequence>
<dbReference type="eggNOG" id="ENOG5030PP0">
    <property type="taxonomic scope" value="Bacteria"/>
</dbReference>
<evidence type="ECO:0000313" key="2">
    <source>
        <dbReference type="EMBL" id="EFL40738.1"/>
    </source>
</evidence>
<proteinExistence type="predicted"/>
<protein>
    <submittedName>
        <fullName evidence="2">M23 peptidase domain-containing protein</fullName>
    </submittedName>
</protein>
<dbReference type="SUPFAM" id="SSF51261">
    <property type="entry name" value="Duplicated hybrid motif"/>
    <property type="match status" value="1"/>
</dbReference>
<dbReference type="Proteomes" id="UP000002968">
    <property type="component" value="Unassembled WGS sequence"/>
</dbReference>
<feature type="domain" description="M23ase beta-sheet core" evidence="1">
    <location>
        <begin position="121"/>
        <end position="189"/>
    </location>
</feature>
<evidence type="ECO:0000313" key="3">
    <source>
        <dbReference type="Proteomes" id="UP000002968"/>
    </source>
</evidence>
<keyword evidence="3" id="KW-1185">Reference proteome</keyword>
<accession>D9XTN6</accession>
<organism evidence="2 3">
    <name type="scientific">Streptomyces griseoflavus Tu4000</name>
    <dbReference type="NCBI Taxonomy" id="467200"/>
    <lineage>
        <taxon>Bacteria</taxon>
        <taxon>Bacillati</taxon>
        <taxon>Actinomycetota</taxon>
        <taxon>Actinomycetes</taxon>
        <taxon>Kitasatosporales</taxon>
        <taxon>Streptomycetaceae</taxon>
        <taxon>Streptomyces</taxon>
    </lineage>
</organism>
<dbReference type="Gene3D" id="2.70.70.10">
    <property type="entry name" value="Glucose Permease (Domain IIA)"/>
    <property type="match status" value="1"/>
</dbReference>
<dbReference type="Pfam" id="PF01551">
    <property type="entry name" value="Peptidase_M23"/>
    <property type="match status" value="1"/>
</dbReference>